<reference evidence="1 3" key="1">
    <citation type="journal article" date="2015" name="Genome Announc.">
        <title>Expanding the biotechnology potential of lactobacilli through comparative genomics of 213 strains and associated genera.</title>
        <authorList>
            <person name="Sun Z."/>
            <person name="Harris H.M."/>
            <person name="McCann A."/>
            <person name="Guo C."/>
            <person name="Argimon S."/>
            <person name="Zhang W."/>
            <person name="Yang X."/>
            <person name="Jeffery I.B."/>
            <person name="Cooney J.C."/>
            <person name="Kagawa T.F."/>
            <person name="Liu W."/>
            <person name="Song Y."/>
            <person name="Salvetti E."/>
            <person name="Wrobel A."/>
            <person name="Rasinkangas P."/>
            <person name="Parkhill J."/>
            <person name="Rea M.C."/>
            <person name="O'Sullivan O."/>
            <person name="Ritari J."/>
            <person name="Douillard F.P."/>
            <person name="Paul Ross R."/>
            <person name="Yang R."/>
            <person name="Briner A.E."/>
            <person name="Felis G.E."/>
            <person name="de Vos W.M."/>
            <person name="Barrangou R."/>
            <person name="Klaenhammer T.R."/>
            <person name="Caufield P.W."/>
            <person name="Cui Y."/>
            <person name="Zhang H."/>
            <person name="O'Toole P.W."/>
        </authorList>
    </citation>
    <scope>NUCLEOTIDE SEQUENCE [LARGE SCALE GENOMIC DNA]</scope>
    <source>
        <strain evidence="1 3">DSM 15353</strain>
    </source>
</reference>
<dbReference type="RefSeq" id="WP_010496112.1">
    <property type="nucleotide sequence ID" value="NZ_JQBK01000203.1"/>
</dbReference>
<organism evidence="1 3">
    <name type="scientific">Ligilactobacillus acidipiscis</name>
    <dbReference type="NCBI Taxonomy" id="89059"/>
    <lineage>
        <taxon>Bacteria</taxon>
        <taxon>Bacillati</taxon>
        <taxon>Bacillota</taxon>
        <taxon>Bacilli</taxon>
        <taxon>Lactobacillales</taxon>
        <taxon>Lactobacillaceae</taxon>
        <taxon>Ligilactobacillus</taxon>
    </lineage>
</organism>
<dbReference type="Proteomes" id="UP000190935">
    <property type="component" value="Chromosome I"/>
</dbReference>
<sequence>MAVYQLNANNFLGVDRNNNYLYVLKIKLPKFVDIKENFIGEYGYNYINYEDPESLDIKFHEGKFTRFKLWIDFPKIDQQAQKSFSINLMFHPELMQVQKYAFHDDEGFYVDTKPQKSDVSLDELEENFEHFHLINLFFNSQFERVGVRNQ</sequence>
<reference evidence="4" key="2">
    <citation type="submission" date="2016-11" db="EMBL/GenBank/DDBJ databases">
        <authorList>
            <person name="Papadimitriou K."/>
        </authorList>
    </citation>
    <scope>NUCLEOTIDE SEQUENCE [LARGE SCALE GENOMIC DNA]</scope>
    <source>
        <strain evidence="4">ACA-DC 1533</strain>
    </source>
</reference>
<accession>A0A0R2JM30</accession>
<proteinExistence type="predicted"/>
<dbReference type="EMBL" id="LT630287">
    <property type="protein sequence ID" value="SFV40507.1"/>
    <property type="molecule type" value="Genomic_DNA"/>
</dbReference>
<dbReference type="EMBL" id="JQBK01000203">
    <property type="protein sequence ID" value="KRN75884.1"/>
    <property type="molecule type" value="Genomic_DNA"/>
</dbReference>
<name>A0A0R2JM30_9LACO</name>
<gene>
    <name evidence="1" type="ORF">IV43_GL000877</name>
    <name evidence="2" type="ORF">LAC1533_1087</name>
</gene>
<dbReference type="GeneID" id="95349187"/>
<protein>
    <submittedName>
        <fullName evidence="1">Uncharacterized protein</fullName>
    </submittedName>
</protein>
<dbReference type="KEGG" id="laca:LAC1533_1087"/>
<evidence type="ECO:0000313" key="4">
    <source>
        <dbReference type="Proteomes" id="UP000190935"/>
    </source>
</evidence>
<reference evidence="2" key="3">
    <citation type="submission" date="2016-11" db="EMBL/GenBank/DDBJ databases">
        <authorList>
            <person name="Jaros S."/>
            <person name="Januszkiewicz K."/>
            <person name="Wedrychowicz H."/>
        </authorList>
    </citation>
    <scope>NUCLEOTIDE SEQUENCE [LARGE SCALE GENOMIC DNA]</scope>
    <source>
        <strain evidence="2">ACA-DC 1533</strain>
    </source>
</reference>
<dbReference type="OrthoDB" id="2301543at2"/>
<evidence type="ECO:0000313" key="2">
    <source>
        <dbReference type="EMBL" id="SFV40507.1"/>
    </source>
</evidence>
<dbReference type="Proteomes" id="UP000051491">
    <property type="component" value="Unassembled WGS sequence"/>
</dbReference>
<dbReference type="PATRIC" id="fig|89059.3.peg.920"/>
<evidence type="ECO:0000313" key="3">
    <source>
        <dbReference type="Proteomes" id="UP000051491"/>
    </source>
</evidence>
<dbReference type="AlphaFoldDB" id="A0A0R2JM30"/>
<evidence type="ECO:0000313" key="1">
    <source>
        <dbReference type="EMBL" id="KRN75884.1"/>
    </source>
</evidence>